<dbReference type="Pfam" id="PF12840">
    <property type="entry name" value="HTH_20"/>
    <property type="match status" value="1"/>
</dbReference>
<gene>
    <name evidence="3" type="ORF">J2S90_003836</name>
    <name evidence="4" type="ORF">J2S93_003980</name>
</gene>
<dbReference type="CDD" id="cd00090">
    <property type="entry name" value="HTH_ARSR"/>
    <property type="match status" value="1"/>
</dbReference>
<dbReference type="PANTHER" id="PTHR38600:SF2">
    <property type="entry name" value="SLL0088 PROTEIN"/>
    <property type="match status" value="1"/>
</dbReference>
<comment type="caution">
    <text evidence="3">The sequence shown here is derived from an EMBL/GenBank/DDBJ whole genome shotgun (WGS) entry which is preliminary data.</text>
</comment>
<evidence type="ECO:0000259" key="2">
    <source>
        <dbReference type="PROSITE" id="PS50987"/>
    </source>
</evidence>
<dbReference type="RefSeq" id="WP_059388877.1">
    <property type="nucleotide sequence ID" value="NZ_JAUSRG010000015.1"/>
</dbReference>
<evidence type="ECO:0000313" key="6">
    <source>
        <dbReference type="Proteomes" id="UP001242995"/>
    </source>
</evidence>
<keyword evidence="3" id="KW-0238">DNA-binding</keyword>
<dbReference type="EMBL" id="JAUSRG010000015">
    <property type="protein sequence ID" value="MDP9906849.1"/>
    <property type="molecule type" value="Genomic_DNA"/>
</dbReference>
<evidence type="ECO:0000313" key="5">
    <source>
        <dbReference type="Proteomes" id="UP001230951"/>
    </source>
</evidence>
<feature type="domain" description="HTH arsR-type" evidence="2">
    <location>
        <begin position="10"/>
        <end position="102"/>
    </location>
</feature>
<dbReference type="AlphaFoldDB" id="A0AAW8DLI9"/>
<dbReference type="SUPFAM" id="SSF46785">
    <property type="entry name" value="Winged helix' DNA-binding domain"/>
    <property type="match status" value="1"/>
</dbReference>
<evidence type="ECO:0000256" key="1">
    <source>
        <dbReference type="SAM" id="MobiDB-lite"/>
    </source>
</evidence>
<dbReference type="PROSITE" id="PS50987">
    <property type="entry name" value="HTH_ARSR_2"/>
    <property type="match status" value="1"/>
</dbReference>
<proteinExistence type="predicted"/>
<evidence type="ECO:0000313" key="4">
    <source>
        <dbReference type="EMBL" id="MDQ0182527.1"/>
    </source>
</evidence>
<dbReference type="PANTHER" id="PTHR38600">
    <property type="entry name" value="TRANSCRIPTIONAL REGULATORY PROTEIN"/>
    <property type="match status" value="1"/>
</dbReference>
<reference evidence="3 5" key="1">
    <citation type="submission" date="2023-07" db="EMBL/GenBank/DDBJ databases">
        <title>Sorghum-associated microbial communities from plants grown in Nebraska, USA.</title>
        <authorList>
            <person name="Schachtman D."/>
        </authorList>
    </citation>
    <scope>NUCLEOTIDE SEQUENCE</scope>
    <source>
        <strain evidence="3">DS1006</strain>
        <strain evidence="4 5">DS1016</strain>
    </source>
</reference>
<dbReference type="NCBIfam" id="NF033788">
    <property type="entry name" value="HTH_metalloreg"/>
    <property type="match status" value="1"/>
</dbReference>
<protein>
    <submittedName>
        <fullName evidence="3">DNA-binding transcriptional ArsR family regulator</fullName>
    </submittedName>
</protein>
<dbReference type="Proteomes" id="UP001242995">
    <property type="component" value="Unassembled WGS sequence"/>
</dbReference>
<dbReference type="Gene3D" id="1.10.10.10">
    <property type="entry name" value="Winged helix-like DNA-binding domain superfamily/Winged helix DNA-binding domain"/>
    <property type="match status" value="1"/>
</dbReference>
<sequence>MPGTIAAAVLDPEDQLNRAFMALADPVRRKILARLALGDATVNEIAQPFTVTLQAISKHLQVLEGAGLITRSREAQRRPCHLNTTALGPLAEWIENYRLQAEERFARLDELLASTTDKDSPEKEKNNEHQHNNH</sequence>
<dbReference type="Proteomes" id="UP001230951">
    <property type="component" value="Unassembled WGS sequence"/>
</dbReference>
<accession>A0AAW8DLI9</accession>
<dbReference type="InterPro" id="IPR036388">
    <property type="entry name" value="WH-like_DNA-bd_sf"/>
</dbReference>
<dbReference type="InterPro" id="IPR011991">
    <property type="entry name" value="ArsR-like_HTH"/>
</dbReference>
<dbReference type="InterPro" id="IPR036390">
    <property type="entry name" value="WH_DNA-bd_sf"/>
</dbReference>
<dbReference type="EMBL" id="JAUSTF010000013">
    <property type="protein sequence ID" value="MDQ0182527.1"/>
    <property type="molecule type" value="Genomic_DNA"/>
</dbReference>
<evidence type="ECO:0000313" key="3">
    <source>
        <dbReference type="EMBL" id="MDP9906849.1"/>
    </source>
</evidence>
<organism evidence="3 6">
    <name type="scientific">Arthrobacter bambusae</name>
    <dbReference type="NCBI Taxonomy" id="1338426"/>
    <lineage>
        <taxon>Bacteria</taxon>
        <taxon>Bacillati</taxon>
        <taxon>Actinomycetota</taxon>
        <taxon>Actinomycetes</taxon>
        <taxon>Micrococcales</taxon>
        <taxon>Micrococcaceae</taxon>
        <taxon>Arthrobacter</taxon>
    </lineage>
</organism>
<dbReference type="InterPro" id="IPR001845">
    <property type="entry name" value="HTH_ArsR_DNA-bd_dom"/>
</dbReference>
<keyword evidence="5" id="KW-1185">Reference proteome</keyword>
<feature type="region of interest" description="Disordered" evidence="1">
    <location>
        <begin position="113"/>
        <end position="134"/>
    </location>
</feature>
<name>A0AAW8DLI9_9MICC</name>
<dbReference type="GO" id="GO:0003677">
    <property type="term" value="F:DNA binding"/>
    <property type="evidence" value="ECO:0007669"/>
    <property type="project" value="UniProtKB-KW"/>
</dbReference>
<dbReference type="PRINTS" id="PR00778">
    <property type="entry name" value="HTHARSR"/>
</dbReference>
<dbReference type="GO" id="GO:0003700">
    <property type="term" value="F:DNA-binding transcription factor activity"/>
    <property type="evidence" value="ECO:0007669"/>
    <property type="project" value="InterPro"/>
</dbReference>
<dbReference type="SMART" id="SM00418">
    <property type="entry name" value="HTH_ARSR"/>
    <property type="match status" value="1"/>
</dbReference>